<evidence type="ECO:0000313" key="2">
    <source>
        <dbReference type="Proteomes" id="UP000225045"/>
    </source>
</evidence>
<reference evidence="1 2" key="1">
    <citation type="submission" date="2015-11" db="EMBL/GenBank/DDBJ databases">
        <authorList>
            <person name="Menninger J.E."/>
            <person name="Lamey M.E."/>
            <person name="Lindemann J.M."/>
            <person name="Martynyuk T."/>
            <person name="Mele F.E."/>
            <person name="Nabua C.T."/>
            <person name="Napoli C.K."/>
            <person name="Santiago L.M."/>
            <person name="Sweetman A.T."/>
            <person name="Weinstein J.L."/>
            <person name="Barrett N.A."/>
            <person name="Buerkert T.R."/>
            <person name="Cautela J.A."/>
            <person name="Egan M.S."/>
            <person name="Erb J.E."/>
            <person name="Garrigan K.E."/>
            <person name="Hagan D.J."/>
            <person name="Hartwell M.C."/>
            <person name="Hyduchak K.M."/>
            <person name="Jacob A.E."/>
            <person name="DeNigris D.M."/>
            <person name="London S.C."/>
            <person name="King-Smith C."/>
            <person name="Lee-Soety J.Y."/>
            <person name="Bradley K.W."/>
            <person name="Asai D.J."/>
            <person name="Bowman C.A."/>
            <person name="Russell D.A."/>
            <person name="Pope W.H."/>
            <person name="Jacobs-Sera D."/>
            <person name="Hendrix R.W."/>
            <person name="Hatfull G.F."/>
        </authorList>
    </citation>
    <scope>NUCLEOTIDE SEQUENCE [LARGE SCALE GENOMIC DNA]</scope>
</reference>
<protein>
    <submittedName>
        <fullName evidence="1">Uncharacterized protein</fullName>
    </submittedName>
</protein>
<accession>A0A0U4JLE0</accession>
<dbReference type="Proteomes" id="UP000225045">
    <property type="component" value="Segment"/>
</dbReference>
<name>A0A0U4JLE0_9CAUD</name>
<evidence type="ECO:0000313" key="1">
    <source>
        <dbReference type="EMBL" id="ALY10836.1"/>
    </source>
</evidence>
<dbReference type="EMBL" id="KU160673">
    <property type="protein sequence ID" value="ALY10836.1"/>
    <property type="molecule type" value="Genomic_DNA"/>
</dbReference>
<sequence>MRVIIAATVELTIDTEHPRSYTPEGLAQDLMDIAIPAMEQEYGHITSYSVTPVIDLT</sequence>
<proteinExistence type="predicted"/>
<gene>
    <name evidence="1" type="primary">52</name>
    <name evidence="1" type="ORF">WILDE_52</name>
</gene>
<organism evidence="1 2">
    <name type="scientific">Arthrobacter phage Wilde</name>
    <dbReference type="NCBI Taxonomy" id="1772323"/>
    <lineage>
        <taxon>Viruses</taxon>
        <taxon>Duplodnaviria</taxon>
        <taxon>Heunggongvirae</taxon>
        <taxon>Uroviricota</taxon>
        <taxon>Caudoviricetes</taxon>
        <taxon>Tankvirus</taxon>
        <taxon>Tankvirus tank</taxon>
    </lineage>
</organism>